<dbReference type="InterPro" id="IPR002711">
    <property type="entry name" value="HNH"/>
</dbReference>
<dbReference type="SMART" id="SM00507">
    <property type="entry name" value="HNHc"/>
    <property type="match status" value="1"/>
</dbReference>
<dbReference type="GO" id="GO:0008270">
    <property type="term" value="F:zinc ion binding"/>
    <property type="evidence" value="ECO:0007669"/>
    <property type="project" value="InterPro"/>
</dbReference>
<dbReference type="Pfam" id="PF01844">
    <property type="entry name" value="HNH"/>
    <property type="match status" value="1"/>
</dbReference>
<dbReference type="Gene3D" id="1.10.30.50">
    <property type="match status" value="1"/>
</dbReference>
<comment type="caution">
    <text evidence="2">The sequence shown here is derived from an EMBL/GenBank/DDBJ whole genome shotgun (WGS) entry which is preliminary data.</text>
</comment>
<protein>
    <recommendedName>
        <fullName evidence="1">HNH nuclease domain-containing protein</fullName>
    </recommendedName>
</protein>
<dbReference type="RefSeq" id="WP_081203116.1">
    <property type="nucleotide sequence ID" value="NZ_FOCZ01000028.1"/>
</dbReference>
<dbReference type="GO" id="GO:0004519">
    <property type="term" value="F:endonuclease activity"/>
    <property type="evidence" value="ECO:0007669"/>
    <property type="project" value="InterPro"/>
</dbReference>
<reference evidence="3" key="1">
    <citation type="submission" date="2016-04" db="EMBL/GenBank/DDBJ databases">
        <authorList>
            <person name="Chen L."/>
            <person name="Zhuang W."/>
            <person name="Wang G."/>
        </authorList>
    </citation>
    <scope>NUCLEOTIDE SEQUENCE [LARGE SCALE GENOMIC DNA]</scope>
    <source>
        <strain evidence="3">17621</strain>
    </source>
</reference>
<dbReference type="STRING" id="354355.SAMN05660816_06911"/>
<dbReference type="CDD" id="cd00085">
    <property type="entry name" value="HNHc"/>
    <property type="match status" value="1"/>
</dbReference>
<dbReference type="GO" id="GO:0003676">
    <property type="term" value="F:nucleic acid binding"/>
    <property type="evidence" value="ECO:0007669"/>
    <property type="project" value="InterPro"/>
</dbReference>
<dbReference type="InterPro" id="IPR003615">
    <property type="entry name" value="HNH_nuc"/>
</dbReference>
<name>A0A1V9EBH4_9BACT</name>
<dbReference type="EMBL" id="LVXG01000052">
    <property type="protein sequence ID" value="OQP43324.1"/>
    <property type="molecule type" value="Genomic_DNA"/>
</dbReference>
<sequence length="234" mass="26677">MAKENWTQVELDASVKAYLEMLTKENEAVFYRKSDYRNQLLSGALNGRTAGSFEYRMQNISYVLDTLGEQYITGYKPAKNVGSNTADLILESLKRNKFIISNDAEPTPDNERLQQRTKRIRRSINLNNKPTGQQNPLKTETTITAYFRDPAVRAWVLENARGKCEACRSDAPFYLPDGYPFLEVHHMIPIALGGPDTIENALALCPNCHRRSHLSKDKDSFNSGIYKKVKRLIK</sequence>
<proteinExistence type="predicted"/>
<gene>
    <name evidence="2" type="ORF">A4H97_34075</name>
</gene>
<feature type="domain" description="HNH nuclease" evidence="1">
    <location>
        <begin position="151"/>
        <end position="210"/>
    </location>
</feature>
<organism evidence="2 3">
    <name type="scientific">Niastella yeongjuensis</name>
    <dbReference type="NCBI Taxonomy" id="354355"/>
    <lineage>
        <taxon>Bacteria</taxon>
        <taxon>Pseudomonadati</taxon>
        <taxon>Bacteroidota</taxon>
        <taxon>Chitinophagia</taxon>
        <taxon>Chitinophagales</taxon>
        <taxon>Chitinophagaceae</taxon>
        <taxon>Niastella</taxon>
    </lineage>
</organism>
<evidence type="ECO:0000259" key="1">
    <source>
        <dbReference type="SMART" id="SM00507"/>
    </source>
</evidence>
<dbReference type="OrthoDB" id="9779761at2"/>
<dbReference type="AlphaFoldDB" id="A0A1V9EBH4"/>
<accession>A0A1V9EBH4</accession>
<dbReference type="Proteomes" id="UP000192610">
    <property type="component" value="Unassembled WGS sequence"/>
</dbReference>
<evidence type="ECO:0000313" key="3">
    <source>
        <dbReference type="Proteomes" id="UP000192610"/>
    </source>
</evidence>
<keyword evidence="3" id="KW-1185">Reference proteome</keyword>
<evidence type="ECO:0000313" key="2">
    <source>
        <dbReference type="EMBL" id="OQP43324.1"/>
    </source>
</evidence>